<feature type="chain" id="PRO_5013436338" description="Secretory lipase" evidence="2">
    <location>
        <begin position="20"/>
        <end position="450"/>
    </location>
</feature>
<evidence type="ECO:0000256" key="1">
    <source>
        <dbReference type="ARBA" id="ARBA00022801"/>
    </source>
</evidence>
<dbReference type="Proteomes" id="UP000054771">
    <property type="component" value="Unassembled WGS sequence"/>
</dbReference>
<dbReference type="InterPro" id="IPR005152">
    <property type="entry name" value="Lipase_secreted"/>
</dbReference>
<evidence type="ECO:0008006" key="5">
    <source>
        <dbReference type="Google" id="ProtNLM"/>
    </source>
</evidence>
<gene>
    <name evidence="3" type="ORF">ASPCAL06250</name>
</gene>
<evidence type="ECO:0000313" key="4">
    <source>
        <dbReference type="Proteomes" id="UP000054771"/>
    </source>
</evidence>
<dbReference type="Gene3D" id="3.40.50.1820">
    <property type="entry name" value="alpha/beta hydrolase"/>
    <property type="match status" value="1"/>
</dbReference>
<name>A0A0U5C8J6_ASPCI</name>
<dbReference type="Gene3D" id="1.10.260.130">
    <property type="match status" value="1"/>
</dbReference>
<evidence type="ECO:0000256" key="2">
    <source>
        <dbReference type="PIRNR" id="PIRNR029171"/>
    </source>
</evidence>
<dbReference type="Pfam" id="PF03583">
    <property type="entry name" value="LIP"/>
    <property type="match status" value="1"/>
</dbReference>
<feature type="signal peptide" evidence="2">
    <location>
        <begin position="1"/>
        <end position="19"/>
    </location>
</feature>
<dbReference type="GO" id="GO:0016042">
    <property type="term" value="P:lipid catabolic process"/>
    <property type="evidence" value="ECO:0007669"/>
    <property type="project" value="UniProtKB-UniRule"/>
</dbReference>
<dbReference type="OrthoDB" id="2373480at2759"/>
<organism evidence="3 4">
    <name type="scientific">Aspergillus calidoustus</name>
    <dbReference type="NCBI Taxonomy" id="454130"/>
    <lineage>
        <taxon>Eukaryota</taxon>
        <taxon>Fungi</taxon>
        <taxon>Dikarya</taxon>
        <taxon>Ascomycota</taxon>
        <taxon>Pezizomycotina</taxon>
        <taxon>Eurotiomycetes</taxon>
        <taxon>Eurotiomycetidae</taxon>
        <taxon>Eurotiales</taxon>
        <taxon>Aspergillaceae</taxon>
        <taxon>Aspergillus</taxon>
        <taxon>Aspergillus subgen. Nidulantes</taxon>
    </lineage>
</organism>
<dbReference type="PIRSF" id="PIRSF029171">
    <property type="entry name" value="Esterase_LipA"/>
    <property type="match status" value="1"/>
</dbReference>
<dbReference type="InterPro" id="IPR029058">
    <property type="entry name" value="AB_hydrolase_fold"/>
</dbReference>
<reference evidence="4" key="1">
    <citation type="journal article" date="2016" name="Genome Announc.">
        <title>Draft genome sequences of fungus Aspergillus calidoustus.</title>
        <authorList>
            <person name="Horn F."/>
            <person name="Linde J."/>
            <person name="Mattern D.J."/>
            <person name="Walther G."/>
            <person name="Guthke R."/>
            <person name="Scherlach K."/>
            <person name="Martin K."/>
            <person name="Brakhage A.A."/>
            <person name="Petzke L."/>
            <person name="Valiante V."/>
        </authorList>
    </citation>
    <scope>NUCLEOTIDE SEQUENCE [LARGE SCALE GENOMIC DNA]</scope>
    <source>
        <strain evidence="4">SF006504</strain>
    </source>
</reference>
<dbReference type="GO" id="GO:0004806">
    <property type="term" value="F:triacylglycerol lipase activity"/>
    <property type="evidence" value="ECO:0007669"/>
    <property type="project" value="UniProtKB-UniRule"/>
</dbReference>
<proteinExistence type="inferred from homology"/>
<keyword evidence="2" id="KW-0732">Signal</keyword>
<dbReference type="PANTHER" id="PTHR34853">
    <property type="match status" value="1"/>
</dbReference>
<sequence>MAVLLYQLLLLLVPFLASALPAVNNERDGPLTPGEDPFYQPPAGWETKAPGAILRHRTPPFPVAAFGLAKVNLDASHQILYRTTDSFGEPITTVTTVLVPHNADYTKVLSYQVAQDAADPNCSPSFAIQQFSDAGEALALIMPQLEYLFMSSALNKGWVVIIPDHLGPRSAFLANHLSGHAVLDNIRAALASTSFTGISKKATVSMWGYSGGSLASGFAAELQPSYAPELRIAGAALGGTVPKILPVIEASNEGIFTGLIPAGIQGLANEYPSAAALIRDNIVPEKWADFNKTQELCLTGNIIEYLGHDVYTYVKDPNIFRGPVATQLMNENAMGQNTPNIPLLIYKSANDEISPVKDTDDLYNTYCSNGANVEYDRDVLSEHALLAITGAPDAFLWLIDRMNGVPVKKGCTKKTRLTGLADPRAILALGLDIVRFLLGFLLLPVGPIAR</sequence>
<accession>A0A0U5C8J6</accession>
<comment type="similarity">
    <text evidence="2">Belongs to the AB hydrolase superfamily. Lipase family.</text>
</comment>
<dbReference type="AlphaFoldDB" id="A0A0U5C8J6"/>
<evidence type="ECO:0000313" key="3">
    <source>
        <dbReference type="EMBL" id="CEL05130.1"/>
    </source>
</evidence>
<dbReference type="SUPFAM" id="SSF53474">
    <property type="entry name" value="alpha/beta-Hydrolases"/>
    <property type="match status" value="1"/>
</dbReference>
<dbReference type="PANTHER" id="PTHR34853:SF5">
    <property type="entry name" value="LIP-DOMAIN-CONTAINING PROTEIN-RELATED"/>
    <property type="match status" value="1"/>
</dbReference>
<dbReference type="EMBL" id="CDMC01000005">
    <property type="protein sequence ID" value="CEL05130.1"/>
    <property type="molecule type" value="Genomic_DNA"/>
</dbReference>
<dbReference type="OMA" id="SAWAAEM"/>
<protein>
    <recommendedName>
        <fullName evidence="5">Secretory lipase</fullName>
    </recommendedName>
</protein>
<keyword evidence="1" id="KW-0378">Hydrolase</keyword>
<keyword evidence="4" id="KW-1185">Reference proteome</keyword>